<dbReference type="Proteomes" id="UP001152320">
    <property type="component" value="Chromosome 19"/>
</dbReference>
<sequence length="162" mass="18721">MDFPFFRTTTRMVYLFLLSTFIYLAFVSSRTNAAPFQSYEDDEDLESMFEADINSICESSGISTATRVLCRLIELRSGQAEPELLPYQWQNQRVSKRESSSFSSFQRHVNEVRRLAKNYEHWRQRYQKLVSKGLVNGETGEVIDLPSSDSYTKLRNSMGSVG</sequence>
<evidence type="ECO:0000313" key="1">
    <source>
        <dbReference type="EMBL" id="KAJ8023662.1"/>
    </source>
</evidence>
<gene>
    <name evidence="1" type="ORF">HOLleu_36159</name>
</gene>
<reference evidence="1" key="1">
    <citation type="submission" date="2021-10" db="EMBL/GenBank/DDBJ databases">
        <title>Tropical sea cucumber genome reveals ecological adaptation and Cuvierian tubules defense mechanism.</title>
        <authorList>
            <person name="Chen T."/>
        </authorList>
    </citation>
    <scope>NUCLEOTIDE SEQUENCE</scope>
    <source>
        <strain evidence="1">Nanhai2018</strain>
        <tissue evidence="1">Muscle</tissue>
    </source>
</reference>
<dbReference type="OrthoDB" id="10499333at2759"/>
<name>A0A9Q0YJL2_HOLLE</name>
<dbReference type="AlphaFoldDB" id="A0A9Q0YJL2"/>
<accession>A0A9Q0YJL2</accession>
<keyword evidence="2" id="KW-1185">Reference proteome</keyword>
<evidence type="ECO:0000313" key="2">
    <source>
        <dbReference type="Proteomes" id="UP001152320"/>
    </source>
</evidence>
<protein>
    <submittedName>
        <fullName evidence="1">Uncharacterized protein</fullName>
    </submittedName>
</protein>
<comment type="caution">
    <text evidence="1">The sequence shown here is derived from an EMBL/GenBank/DDBJ whole genome shotgun (WGS) entry which is preliminary data.</text>
</comment>
<dbReference type="EMBL" id="JAIZAY010000019">
    <property type="protein sequence ID" value="KAJ8023662.1"/>
    <property type="molecule type" value="Genomic_DNA"/>
</dbReference>
<organism evidence="1 2">
    <name type="scientific">Holothuria leucospilota</name>
    <name type="common">Black long sea cucumber</name>
    <name type="synonym">Mertensiothuria leucospilota</name>
    <dbReference type="NCBI Taxonomy" id="206669"/>
    <lineage>
        <taxon>Eukaryota</taxon>
        <taxon>Metazoa</taxon>
        <taxon>Echinodermata</taxon>
        <taxon>Eleutherozoa</taxon>
        <taxon>Echinozoa</taxon>
        <taxon>Holothuroidea</taxon>
        <taxon>Aspidochirotacea</taxon>
        <taxon>Aspidochirotida</taxon>
        <taxon>Holothuriidae</taxon>
        <taxon>Holothuria</taxon>
    </lineage>
</organism>
<proteinExistence type="predicted"/>